<keyword evidence="2" id="KW-1185">Reference proteome</keyword>
<comment type="caution">
    <text evidence="1">The sequence shown here is derived from an EMBL/GenBank/DDBJ whole genome shotgun (WGS) entry which is preliminary data.</text>
</comment>
<organism evidence="1 2">
    <name type="scientific">Gymnopilus dilepis</name>
    <dbReference type="NCBI Taxonomy" id="231916"/>
    <lineage>
        <taxon>Eukaryota</taxon>
        <taxon>Fungi</taxon>
        <taxon>Dikarya</taxon>
        <taxon>Basidiomycota</taxon>
        <taxon>Agaricomycotina</taxon>
        <taxon>Agaricomycetes</taxon>
        <taxon>Agaricomycetidae</taxon>
        <taxon>Agaricales</taxon>
        <taxon>Agaricineae</taxon>
        <taxon>Hymenogastraceae</taxon>
        <taxon>Gymnopilus</taxon>
    </lineage>
</organism>
<reference evidence="1 2" key="1">
    <citation type="journal article" date="2018" name="Evol. Lett.">
        <title>Horizontal gene cluster transfer increased hallucinogenic mushroom diversity.</title>
        <authorList>
            <person name="Reynolds H.T."/>
            <person name="Vijayakumar V."/>
            <person name="Gluck-Thaler E."/>
            <person name="Korotkin H.B."/>
            <person name="Matheny P.B."/>
            <person name="Slot J.C."/>
        </authorList>
    </citation>
    <scope>NUCLEOTIDE SEQUENCE [LARGE SCALE GENOMIC DNA]</scope>
    <source>
        <strain evidence="1 2">SRW20</strain>
    </source>
</reference>
<evidence type="ECO:0000313" key="2">
    <source>
        <dbReference type="Proteomes" id="UP000284706"/>
    </source>
</evidence>
<evidence type="ECO:0000313" key="1">
    <source>
        <dbReference type="EMBL" id="PPQ96423.1"/>
    </source>
</evidence>
<accession>A0A409Y0E3</accession>
<sequence>MLTLFQIFKDATLFFSRATPNLATVIPAMDHIDKVLATCSDSPDQFWPAIRAALAIRKKASNKYYNKTDHSEVYRIAMVLPPRRKLEYFKKHG</sequence>
<dbReference type="EMBL" id="NHYE01001373">
    <property type="protein sequence ID" value="PPQ96423.1"/>
    <property type="molecule type" value="Genomic_DNA"/>
</dbReference>
<proteinExistence type="predicted"/>
<gene>
    <name evidence="1" type="ORF">CVT26_005101</name>
</gene>
<protein>
    <submittedName>
        <fullName evidence="1">Uncharacterized protein</fullName>
    </submittedName>
</protein>
<name>A0A409Y0E3_9AGAR</name>
<dbReference type="AlphaFoldDB" id="A0A409Y0E3"/>
<dbReference type="Proteomes" id="UP000284706">
    <property type="component" value="Unassembled WGS sequence"/>
</dbReference>
<dbReference type="InParanoid" id="A0A409Y0E3"/>
<dbReference type="OrthoDB" id="3359487at2759"/>